<dbReference type="RefSeq" id="WP_123576072.1">
    <property type="nucleotide sequence ID" value="NZ_RKHG01000001.1"/>
</dbReference>
<comment type="caution">
    <text evidence="2">The sequence shown here is derived from an EMBL/GenBank/DDBJ whole genome shotgun (WGS) entry which is preliminary data.</text>
</comment>
<dbReference type="FunFam" id="2.40.30.10:FF:000131">
    <property type="entry name" value="NADPH-dependent ferric siderophore reductase"/>
    <property type="match status" value="1"/>
</dbReference>
<dbReference type="PROSITE" id="PS51384">
    <property type="entry name" value="FAD_FR"/>
    <property type="match status" value="1"/>
</dbReference>
<dbReference type="InterPro" id="IPR039374">
    <property type="entry name" value="SIP_fam"/>
</dbReference>
<protein>
    <submittedName>
        <fullName evidence="2">NADPH-dependent ferric siderophore reductase</fullName>
    </submittedName>
</protein>
<dbReference type="CDD" id="cd06193">
    <property type="entry name" value="siderophore_interacting"/>
    <property type="match status" value="1"/>
</dbReference>
<dbReference type="PANTHER" id="PTHR30157:SF0">
    <property type="entry name" value="NADPH-DEPENDENT FERRIC-CHELATE REDUCTASE"/>
    <property type="match status" value="1"/>
</dbReference>
<evidence type="ECO:0000259" key="1">
    <source>
        <dbReference type="PROSITE" id="PS51384"/>
    </source>
</evidence>
<dbReference type="InterPro" id="IPR013113">
    <property type="entry name" value="SIP_FAD-bd"/>
</dbReference>
<feature type="domain" description="FAD-binding FR-type" evidence="1">
    <location>
        <begin position="8"/>
        <end position="133"/>
    </location>
</feature>
<dbReference type="Pfam" id="PF08021">
    <property type="entry name" value="FAD_binding_9"/>
    <property type="match status" value="1"/>
</dbReference>
<dbReference type="InterPro" id="IPR017927">
    <property type="entry name" value="FAD-bd_FR_type"/>
</dbReference>
<dbReference type="SUPFAM" id="SSF63380">
    <property type="entry name" value="Riboflavin synthase domain-like"/>
    <property type="match status" value="1"/>
</dbReference>
<accession>A0A3N1ZWG4</accession>
<dbReference type="Gene3D" id="2.40.30.10">
    <property type="entry name" value="Translation factors"/>
    <property type="match status" value="1"/>
</dbReference>
<evidence type="ECO:0000313" key="2">
    <source>
        <dbReference type="EMBL" id="ROR55200.1"/>
    </source>
</evidence>
<dbReference type="Gene3D" id="3.40.50.80">
    <property type="entry name" value="Nucleotide-binding domain of ferredoxin-NADP reductase (FNR) module"/>
    <property type="match status" value="1"/>
</dbReference>
<dbReference type="InterPro" id="IPR039261">
    <property type="entry name" value="FNR_nucleotide-bd"/>
</dbReference>
<dbReference type="PANTHER" id="PTHR30157">
    <property type="entry name" value="FERRIC REDUCTASE, NADPH-DEPENDENT"/>
    <property type="match status" value="1"/>
</dbReference>
<dbReference type="InterPro" id="IPR017938">
    <property type="entry name" value="Riboflavin_synthase-like_b-brl"/>
</dbReference>
<gene>
    <name evidence="2" type="ORF">EDD41_2460</name>
</gene>
<dbReference type="Proteomes" id="UP000275749">
    <property type="component" value="Unassembled WGS sequence"/>
</dbReference>
<proteinExistence type="predicted"/>
<name>A0A3N1ZWG4_9ACTN</name>
<evidence type="ECO:0000313" key="3">
    <source>
        <dbReference type="Proteomes" id="UP000275749"/>
    </source>
</evidence>
<organism evidence="2 3">
    <name type="scientific">Luteococcus japonicus</name>
    <dbReference type="NCBI Taxonomy" id="33984"/>
    <lineage>
        <taxon>Bacteria</taxon>
        <taxon>Bacillati</taxon>
        <taxon>Actinomycetota</taxon>
        <taxon>Actinomycetes</taxon>
        <taxon>Propionibacteriales</taxon>
        <taxon>Propionibacteriaceae</taxon>
        <taxon>Luteococcus</taxon>
    </lineage>
</organism>
<dbReference type="AlphaFoldDB" id="A0A3N1ZWG4"/>
<sequence length="278" mass="30614">MNAPRQPRPARRATVTGKELLTRDMVRVHFEGADLRQIGPLEKTDSYVKLLFPPSGAGYTLPFDPDRVQDEHPREQWPVSRTYTVRHHDLDAGRMSIDFLVHGDAGIAGPWAMRAEPGESVVFRGPGGGWAPRPDAPHHLLVGDETALPAIGAALDDLPHGASATAVLQVADASVHLPLRSLPGLDVIWLHRDEQPGAEPVLAAVERLELPWDGLEAFVHGSADMVRLLRRHLLGERAMPREHLSLSGYWRPGLDEDHWQASKQDFAAQMEQETTSGA</sequence>
<dbReference type="EMBL" id="RKHG01000001">
    <property type="protein sequence ID" value="ROR55200.1"/>
    <property type="molecule type" value="Genomic_DNA"/>
</dbReference>
<dbReference type="GO" id="GO:0016491">
    <property type="term" value="F:oxidoreductase activity"/>
    <property type="evidence" value="ECO:0007669"/>
    <property type="project" value="InterPro"/>
</dbReference>
<dbReference type="InterPro" id="IPR007037">
    <property type="entry name" value="SIP_rossman_dom"/>
</dbReference>
<reference evidence="2 3" key="1">
    <citation type="submission" date="2018-11" db="EMBL/GenBank/DDBJ databases">
        <title>Sequencing the genomes of 1000 actinobacteria strains.</title>
        <authorList>
            <person name="Klenk H.-P."/>
        </authorList>
    </citation>
    <scope>NUCLEOTIDE SEQUENCE [LARGE SCALE GENOMIC DNA]</scope>
    <source>
        <strain evidence="2 3">DSM 10546</strain>
    </source>
</reference>
<dbReference type="Pfam" id="PF04954">
    <property type="entry name" value="SIP"/>
    <property type="match status" value="1"/>
</dbReference>